<feature type="signal peptide" evidence="3">
    <location>
        <begin position="1"/>
        <end position="22"/>
    </location>
</feature>
<dbReference type="InterPro" id="IPR006619">
    <property type="entry name" value="PGRP_domain_met/bac"/>
</dbReference>
<dbReference type="FunFam" id="3.40.80.10:FF:000001">
    <property type="entry name" value="Peptidoglycan recognition protein 1"/>
    <property type="match status" value="1"/>
</dbReference>
<dbReference type="Pfam" id="PF01510">
    <property type="entry name" value="Amidase_2"/>
    <property type="match status" value="1"/>
</dbReference>
<dbReference type="InterPro" id="IPR036505">
    <property type="entry name" value="Amidase/PGRP_sf"/>
</dbReference>
<dbReference type="RefSeq" id="XP_030649760.1">
    <property type="nucleotide sequence ID" value="XM_030793900.1"/>
</dbReference>
<gene>
    <name evidence="7" type="primary">LOC115829733</name>
</gene>
<evidence type="ECO:0000256" key="1">
    <source>
        <dbReference type="ARBA" id="ARBA00007553"/>
    </source>
</evidence>
<dbReference type="PANTHER" id="PTHR11022:SF69">
    <property type="entry name" value="PEPTIDOGLYCAN RECOGNITION PROTEIN 6"/>
    <property type="match status" value="1"/>
</dbReference>
<dbReference type="GO" id="GO:0002376">
    <property type="term" value="P:immune system process"/>
    <property type="evidence" value="ECO:0007669"/>
    <property type="project" value="UniProtKB-KW"/>
</dbReference>
<evidence type="ECO:0000256" key="2">
    <source>
        <dbReference type="ARBA" id="ARBA00022859"/>
    </source>
</evidence>
<comment type="similarity">
    <text evidence="1">Belongs to the N-acetylmuramoyl-L-alanine amidase 2 family.</text>
</comment>
<dbReference type="GO" id="GO:0009253">
    <property type="term" value="P:peptidoglycan catabolic process"/>
    <property type="evidence" value="ECO:0007669"/>
    <property type="project" value="InterPro"/>
</dbReference>
<dbReference type="GO" id="GO:0008745">
    <property type="term" value="F:N-acetylmuramoyl-L-alanine amidase activity"/>
    <property type="evidence" value="ECO:0007669"/>
    <property type="project" value="InterPro"/>
</dbReference>
<dbReference type="GO" id="GO:0008270">
    <property type="term" value="F:zinc ion binding"/>
    <property type="evidence" value="ECO:0007669"/>
    <property type="project" value="InterPro"/>
</dbReference>
<dbReference type="InParanoid" id="A0A6J2WZL4"/>
<dbReference type="SMART" id="SM00644">
    <property type="entry name" value="Ami_2"/>
    <property type="match status" value="1"/>
</dbReference>
<dbReference type="SMART" id="SM00701">
    <property type="entry name" value="PGRP"/>
    <property type="match status" value="1"/>
</dbReference>
<evidence type="ECO:0000259" key="4">
    <source>
        <dbReference type="SMART" id="SM00644"/>
    </source>
</evidence>
<dbReference type="AlphaFoldDB" id="A0A6J2WZL4"/>
<name>A0A6J2WZL4_CHACN</name>
<organism evidence="6 7">
    <name type="scientific">Chanos chanos</name>
    <name type="common">Milkfish</name>
    <name type="synonym">Mugil chanos</name>
    <dbReference type="NCBI Taxonomy" id="29144"/>
    <lineage>
        <taxon>Eukaryota</taxon>
        <taxon>Metazoa</taxon>
        <taxon>Chordata</taxon>
        <taxon>Craniata</taxon>
        <taxon>Vertebrata</taxon>
        <taxon>Euteleostomi</taxon>
        <taxon>Actinopterygii</taxon>
        <taxon>Neopterygii</taxon>
        <taxon>Teleostei</taxon>
        <taxon>Ostariophysi</taxon>
        <taxon>Gonorynchiformes</taxon>
        <taxon>Chanidae</taxon>
        <taxon>Chanos</taxon>
    </lineage>
</organism>
<feature type="domain" description="Peptidoglycan recognition protein family" evidence="5">
    <location>
        <begin position="297"/>
        <end position="443"/>
    </location>
</feature>
<keyword evidence="3" id="KW-0732">Signal</keyword>
<keyword evidence="6" id="KW-1185">Reference proteome</keyword>
<evidence type="ECO:0000313" key="6">
    <source>
        <dbReference type="Proteomes" id="UP000504632"/>
    </source>
</evidence>
<dbReference type="InterPro" id="IPR002502">
    <property type="entry name" value="Amidase_domain"/>
</dbReference>
<sequence length="469" mass="51772">MESHWKLFLTLVVVAVSCYAEASIPKHMNNFIEVVEKFETENPELDPVSVVKALRRVAGLESPFIQRYLGVPTANFTLDSKLSSYIMTAMAHEVTDGGVENGVVFTQDGTTVALSPLLLGIEAGLQSTTPEHVEGIYPLTLGNTLALSFLYHNSRSSETQLLGTRGCWNHVASPEVYTLSDQPSLATDAMINGGIDGLILGLEIASPNSRPQKLSELLRSYYTHRLDERGLDGAPRLISQMRRTNFKDLLSVSLLKTQVKSSMARYGELHGEKAQENFDALVNTGIEELIHTYATCPNIIARCTWGAKPFIGSPSYLSLPVSYVILHHTASPSQPCTSFDACAANMRSMQSYHQNTNGWSDIGYNFVAGGDGNMYEGRGWKWVGAHAYGWNSKSLGVSIIGDYTSRLPSSSTINMVRYQFSDCAKSGGRASYSYILYGHRQVDSTSCPGNSLFNEMKKWEHFRVREKVM</sequence>
<dbReference type="OrthoDB" id="10001926at2759"/>
<proteinExistence type="inferred from homology"/>
<dbReference type="SUPFAM" id="SSF55846">
    <property type="entry name" value="N-acetylmuramoyl-L-alanine amidase-like"/>
    <property type="match status" value="1"/>
</dbReference>
<feature type="chain" id="PRO_5026975698" evidence="3">
    <location>
        <begin position="23"/>
        <end position="469"/>
    </location>
</feature>
<evidence type="ECO:0000259" key="5">
    <source>
        <dbReference type="SMART" id="SM00701"/>
    </source>
</evidence>
<dbReference type="PROSITE" id="PS51257">
    <property type="entry name" value="PROKAR_LIPOPROTEIN"/>
    <property type="match status" value="1"/>
</dbReference>
<dbReference type="Proteomes" id="UP000504632">
    <property type="component" value="Chromosome 16"/>
</dbReference>
<dbReference type="FunCoup" id="A0A6J2WZL4">
    <property type="interactions" value="926"/>
</dbReference>
<dbReference type="InterPro" id="IPR015510">
    <property type="entry name" value="PGRP"/>
</dbReference>
<dbReference type="PANTHER" id="PTHR11022">
    <property type="entry name" value="PEPTIDOGLYCAN RECOGNITION PROTEIN"/>
    <property type="match status" value="1"/>
</dbReference>
<dbReference type="Gene3D" id="3.40.80.10">
    <property type="entry name" value="Peptidoglycan recognition protein-like"/>
    <property type="match status" value="1"/>
</dbReference>
<reference evidence="7" key="1">
    <citation type="submission" date="2025-08" db="UniProtKB">
        <authorList>
            <consortium name="RefSeq"/>
        </authorList>
    </citation>
    <scope>IDENTIFICATION</scope>
</reference>
<evidence type="ECO:0000256" key="3">
    <source>
        <dbReference type="SAM" id="SignalP"/>
    </source>
</evidence>
<keyword evidence="2" id="KW-0391">Immunity</keyword>
<feature type="domain" description="N-acetylmuramoyl-L-alanine amidase" evidence="4">
    <location>
        <begin position="311"/>
        <end position="449"/>
    </location>
</feature>
<dbReference type="CDD" id="cd06583">
    <property type="entry name" value="PGRP"/>
    <property type="match status" value="1"/>
</dbReference>
<evidence type="ECO:0000313" key="7">
    <source>
        <dbReference type="RefSeq" id="XP_030649760.1"/>
    </source>
</evidence>
<accession>A0A6J2WZL4</accession>
<dbReference type="GeneID" id="115829733"/>
<protein>
    <submittedName>
        <fullName evidence="7">N-acetylmuramoyl-L-alanine amidase-like</fullName>
    </submittedName>
</protein>